<dbReference type="Pfam" id="PF02668">
    <property type="entry name" value="TauD"/>
    <property type="match status" value="1"/>
</dbReference>
<dbReference type="InterPro" id="IPR003819">
    <property type="entry name" value="TauD/TfdA-like"/>
</dbReference>
<keyword evidence="4" id="KW-0560">Oxidoreductase</keyword>
<dbReference type="GO" id="GO:0006790">
    <property type="term" value="P:sulfur compound metabolic process"/>
    <property type="evidence" value="ECO:0007669"/>
    <property type="project" value="TreeGrafter"/>
</dbReference>
<organism evidence="7 8">
    <name type="scientific">Reyranella soli</name>
    <dbReference type="NCBI Taxonomy" id="1230389"/>
    <lineage>
        <taxon>Bacteria</taxon>
        <taxon>Pseudomonadati</taxon>
        <taxon>Pseudomonadota</taxon>
        <taxon>Alphaproteobacteria</taxon>
        <taxon>Hyphomicrobiales</taxon>
        <taxon>Reyranellaceae</taxon>
        <taxon>Reyranella</taxon>
    </lineage>
</organism>
<dbReference type="AlphaFoldDB" id="A0A512NAH1"/>
<evidence type="ECO:0000313" key="8">
    <source>
        <dbReference type="Proteomes" id="UP000321058"/>
    </source>
</evidence>
<protein>
    <submittedName>
        <fullName evidence="7">Taurine dioxygenase</fullName>
    </submittedName>
</protein>
<dbReference type="FunFam" id="3.60.130.10:FF:000007">
    <property type="entry name" value="Alpha-ketoglutarate-dependent taurine dioxygenase"/>
    <property type="match status" value="1"/>
</dbReference>
<accession>A0A512NAH1</accession>
<evidence type="ECO:0000313" key="7">
    <source>
        <dbReference type="EMBL" id="GEP55975.1"/>
    </source>
</evidence>
<evidence type="ECO:0000259" key="6">
    <source>
        <dbReference type="Pfam" id="PF02668"/>
    </source>
</evidence>
<keyword evidence="3 7" id="KW-0223">Dioxygenase</keyword>
<evidence type="ECO:0000256" key="5">
    <source>
        <dbReference type="ARBA" id="ARBA00023004"/>
    </source>
</evidence>
<evidence type="ECO:0000256" key="2">
    <source>
        <dbReference type="ARBA" id="ARBA00022723"/>
    </source>
</evidence>
<dbReference type="GO" id="GO:0046872">
    <property type="term" value="F:metal ion binding"/>
    <property type="evidence" value="ECO:0007669"/>
    <property type="project" value="UniProtKB-KW"/>
</dbReference>
<keyword evidence="8" id="KW-1185">Reference proteome</keyword>
<dbReference type="Proteomes" id="UP000321058">
    <property type="component" value="Unassembled WGS sequence"/>
</dbReference>
<comment type="caution">
    <text evidence="7">The sequence shown here is derived from an EMBL/GenBank/DDBJ whole genome shotgun (WGS) entry which is preliminary data.</text>
</comment>
<dbReference type="InterPro" id="IPR042098">
    <property type="entry name" value="TauD-like_sf"/>
</dbReference>
<feature type="domain" description="TauD/TfdA-like" evidence="6">
    <location>
        <begin position="7"/>
        <end position="267"/>
    </location>
</feature>
<proteinExistence type="inferred from homology"/>
<evidence type="ECO:0000256" key="4">
    <source>
        <dbReference type="ARBA" id="ARBA00023002"/>
    </source>
</evidence>
<comment type="similarity">
    <text evidence="1">Belongs to the TfdA dioxygenase family.</text>
</comment>
<gene>
    <name evidence="7" type="ORF">RSO01_31410</name>
</gene>
<keyword evidence="5" id="KW-0408">Iron</keyword>
<dbReference type="Gene3D" id="3.60.130.10">
    <property type="entry name" value="Clavaminate synthase-like"/>
    <property type="match status" value="1"/>
</dbReference>
<reference evidence="7 8" key="1">
    <citation type="submission" date="2019-07" db="EMBL/GenBank/DDBJ databases">
        <title>Whole genome shotgun sequence of Reyranella soli NBRC 108950.</title>
        <authorList>
            <person name="Hosoyama A."/>
            <person name="Uohara A."/>
            <person name="Ohji S."/>
            <person name="Ichikawa N."/>
        </authorList>
    </citation>
    <scope>NUCLEOTIDE SEQUENCE [LARGE SCALE GENOMIC DNA]</scope>
    <source>
        <strain evidence="7 8">NBRC 108950</strain>
    </source>
</reference>
<evidence type="ECO:0000256" key="3">
    <source>
        <dbReference type="ARBA" id="ARBA00022964"/>
    </source>
</evidence>
<evidence type="ECO:0000256" key="1">
    <source>
        <dbReference type="ARBA" id="ARBA00005896"/>
    </source>
</evidence>
<dbReference type="EMBL" id="BKAJ01000051">
    <property type="protein sequence ID" value="GEP55975.1"/>
    <property type="molecule type" value="Genomic_DNA"/>
</dbReference>
<keyword evidence="2" id="KW-0479">Metal-binding</keyword>
<sequence length="281" mass="32166">MGYQTIEVRKLTPAIGAEIFGVDLARPLGNQVFQEIHDALMDNLVIFFRDQELTHDQHKAFGRRFGELHIHPTSIRTESEHPEILVIKADEHSKFVAGEEWHSDVSCDPEPPMGSILYMKQLPPEGGGNTLFANMYRAYDTLSAPIQRLCEGLIAVHDGAQVYGGRFGQKPKEGGFPRNEHPVVRTHPVTGRKALYVNRNFTTHIVGLRKSESDALLEMLYRHSETPEFQCRFAWQPNSVAFWDNRAAMHHAMWDYFPHKRLGYRVTVKGDKPFYRAQGRI</sequence>
<dbReference type="PANTHER" id="PTHR30468">
    <property type="entry name" value="ALPHA-KETOGLUTARATE-DEPENDENT SULFONATE DIOXYGENASE"/>
    <property type="match status" value="1"/>
</dbReference>
<name>A0A512NAH1_9HYPH</name>
<dbReference type="SUPFAM" id="SSF51197">
    <property type="entry name" value="Clavaminate synthase-like"/>
    <property type="match status" value="1"/>
</dbReference>
<dbReference type="OrthoDB" id="7346227at2"/>
<dbReference type="InterPro" id="IPR051323">
    <property type="entry name" value="AtsK-like"/>
</dbReference>
<dbReference type="GO" id="GO:0000908">
    <property type="term" value="F:taurine dioxygenase activity"/>
    <property type="evidence" value="ECO:0007669"/>
    <property type="project" value="TreeGrafter"/>
</dbReference>
<dbReference type="GO" id="GO:0005737">
    <property type="term" value="C:cytoplasm"/>
    <property type="evidence" value="ECO:0007669"/>
    <property type="project" value="TreeGrafter"/>
</dbReference>
<dbReference type="RefSeq" id="WP_147150059.1">
    <property type="nucleotide sequence ID" value="NZ_BKAJ01000051.1"/>
</dbReference>
<dbReference type="PANTHER" id="PTHR30468:SF1">
    <property type="entry name" value="ALPHA-KETOGLUTARATE-DEPENDENT SULFONATE DIOXYGENASE"/>
    <property type="match status" value="1"/>
</dbReference>